<feature type="transmembrane region" description="Helical" evidence="6">
    <location>
        <begin position="38"/>
        <end position="56"/>
    </location>
</feature>
<keyword evidence="5 6" id="KW-0472">Membrane</keyword>
<dbReference type="PANTHER" id="PTHR30071:SF1">
    <property type="entry name" value="CYTOCHROME B_B6 PROTEIN-RELATED"/>
    <property type="match status" value="1"/>
</dbReference>
<keyword evidence="2 6" id="KW-0812">Transmembrane</keyword>
<dbReference type="EMBL" id="SGBD01000001">
    <property type="protein sequence ID" value="RZD15430.1"/>
    <property type="molecule type" value="Genomic_DNA"/>
</dbReference>
<keyword evidence="4 6" id="KW-1133">Transmembrane helix</keyword>
<reference evidence="8 9" key="1">
    <citation type="submission" date="2019-01" db="EMBL/GenBank/DDBJ databases">
        <title>Insights into ecological role of a new deltaproteobacterial order Candidatus Sinidesulfobacterales (Sva0485) by metagenomics and metatranscriptomics.</title>
        <authorList>
            <person name="Tan S."/>
            <person name="Liu J."/>
            <person name="Fang Y."/>
            <person name="Hedlund B.P."/>
            <person name="Lian Z.H."/>
            <person name="Huang L.Y."/>
            <person name="Li J.T."/>
            <person name="Huang L.N."/>
            <person name="Li W.J."/>
            <person name="Jiang H.C."/>
            <person name="Dong H.L."/>
            <person name="Shu W.S."/>
        </authorList>
    </citation>
    <scope>NUCLEOTIDE SEQUENCE [LARGE SCALE GENOMIC DNA]</scope>
    <source>
        <strain evidence="8">AP3</strain>
    </source>
</reference>
<comment type="subcellular location">
    <subcellularLocation>
        <location evidence="1">Membrane</location>
        <topology evidence="1">Multi-pass membrane protein</topology>
    </subcellularLocation>
</comment>
<evidence type="ECO:0000256" key="1">
    <source>
        <dbReference type="ARBA" id="ARBA00004141"/>
    </source>
</evidence>
<dbReference type="Proteomes" id="UP000320813">
    <property type="component" value="Unassembled WGS sequence"/>
</dbReference>
<feature type="transmembrane region" description="Helical" evidence="6">
    <location>
        <begin position="6"/>
        <end position="26"/>
    </location>
</feature>
<dbReference type="GO" id="GO:0020037">
    <property type="term" value="F:heme binding"/>
    <property type="evidence" value="ECO:0007669"/>
    <property type="project" value="InterPro"/>
</dbReference>
<evidence type="ECO:0000256" key="5">
    <source>
        <dbReference type="ARBA" id="ARBA00023136"/>
    </source>
</evidence>
<dbReference type="InterPro" id="IPR002541">
    <property type="entry name" value="Cyt_c_assembly"/>
</dbReference>
<feature type="transmembrane region" description="Helical" evidence="6">
    <location>
        <begin position="68"/>
        <end position="87"/>
    </location>
</feature>
<feature type="transmembrane region" description="Helical" evidence="6">
    <location>
        <begin position="127"/>
        <end position="155"/>
    </location>
</feature>
<evidence type="ECO:0000256" key="2">
    <source>
        <dbReference type="ARBA" id="ARBA00022692"/>
    </source>
</evidence>
<dbReference type="GO" id="GO:0017004">
    <property type="term" value="P:cytochrome complex assembly"/>
    <property type="evidence" value="ECO:0007669"/>
    <property type="project" value="UniProtKB-KW"/>
</dbReference>
<feature type="transmembrane region" description="Helical" evidence="6">
    <location>
        <begin position="258"/>
        <end position="280"/>
    </location>
</feature>
<feature type="transmembrane region" description="Helical" evidence="6">
    <location>
        <begin position="226"/>
        <end position="246"/>
    </location>
</feature>
<dbReference type="GO" id="GO:0005886">
    <property type="term" value="C:plasma membrane"/>
    <property type="evidence" value="ECO:0007669"/>
    <property type="project" value="TreeGrafter"/>
</dbReference>
<dbReference type="AlphaFoldDB" id="A0A519BDT7"/>
<evidence type="ECO:0000256" key="4">
    <source>
        <dbReference type="ARBA" id="ARBA00022989"/>
    </source>
</evidence>
<feature type="transmembrane region" description="Helical" evidence="6">
    <location>
        <begin position="92"/>
        <end position="115"/>
    </location>
</feature>
<dbReference type="InterPro" id="IPR045062">
    <property type="entry name" value="Cyt_c_biogenesis_CcsA/CcmC"/>
</dbReference>
<evidence type="ECO:0000313" key="9">
    <source>
        <dbReference type="Proteomes" id="UP000320813"/>
    </source>
</evidence>
<organism evidence="8 9">
    <name type="scientific">Candidatus Acidulodesulfobacterium ferriphilum</name>
    <dbReference type="NCBI Taxonomy" id="2597223"/>
    <lineage>
        <taxon>Bacteria</taxon>
        <taxon>Deltaproteobacteria</taxon>
        <taxon>Candidatus Acidulodesulfobacterales</taxon>
        <taxon>Candidatus Acidulodesulfobacterium</taxon>
    </lineage>
</organism>
<comment type="caution">
    <text evidence="8">The sequence shown here is derived from an EMBL/GenBank/DDBJ whole genome shotgun (WGS) entry which is preliminary data.</text>
</comment>
<keyword evidence="3" id="KW-0201">Cytochrome c-type biogenesis</keyword>
<dbReference type="PANTHER" id="PTHR30071">
    <property type="entry name" value="HEME EXPORTER PROTEIN C"/>
    <property type="match status" value="1"/>
</dbReference>
<evidence type="ECO:0000256" key="6">
    <source>
        <dbReference type="SAM" id="Phobius"/>
    </source>
</evidence>
<sequence length="287" mass="33589">MIFMTAGELYLIPFFIYVFSYMFILLRKKRFYQVFISLIYAGFIIQSLIFFIWLNLRGFKGMMSVDWIVFFNAWIIMIVVVLFNLFYKAKYILIYITPIVAINLLIGFFAPHVYINIKSIFSNFDQAILLIHIILILIGDSLFALAFIISLIYIFQERRIKIKKNLKLFDKKNHPFDEVFYQGKGYNLELLDNMNYQCLKIGFPLITIGIAMGIYLSNSLFKSFMIVKPIEIISLATWLIYAVLLHERVAKGLRGKKAAVFSIVGFLLIISSLSFSFYLFPEFHGFK</sequence>
<name>A0A519BDT7_9DELT</name>
<evidence type="ECO:0000256" key="3">
    <source>
        <dbReference type="ARBA" id="ARBA00022748"/>
    </source>
</evidence>
<feature type="transmembrane region" description="Helical" evidence="6">
    <location>
        <begin position="201"/>
        <end position="220"/>
    </location>
</feature>
<feature type="domain" description="Cytochrome c assembly protein" evidence="7">
    <location>
        <begin position="69"/>
        <end position="270"/>
    </location>
</feature>
<proteinExistence type="predicted"/>
<accession>A0A519BDT7</accession>
<protein>
    <recommendedName>
        <fullName evidence="7">Cytochrome c assembly protein domain-containing protein</fullName>
    </recommendedName>
</protein>
<dbReference type="Pfam" id="PF01578">
    <property type="entry name" value="Cytochrom_C_asm"/>
    <property type="match status" value="1"/>
</dbReference>
<evidence type="ECO:0000259" key="7">
    <source>
        <dbReference type="Pfam" id="PF01578"/>
    </source>
</evidence>
<evidence type="ECO:0000313" key="8">
    <source>
        <dbReference type="EMBL" id="RZD15430.1"/>
    </source>
</evidence>
<gene>
    <name evidence="8" type="ORF">EVJ47_03935</name>
</gene>